<accession>A0ABV0C9D0</accession>
<dbReference type="Proteomes" id="UP001400166">
    <property type="component" value="Unassembled WGS sequence"/>
</dbReference>
<reference evidence="1 2" key="1">
    <citation type="submission" date="2024-04" db="EMBL/GenBank/DDBJ databases">
        <title>WGS of bacteria from Torrens River.</title>
        <authorList>
            <person name="Wyrsch E.R."/>
            <person name="Drigo B."/>
        </authorList>
    </citation>
    <scope>NUCLEOTIDE SEQUENCE [LARGE SCALE GENOMIC DNA]</scope>
    <source>
        <strain evidence="1 2">TWI153</strain>
    </source>
</reference>
<keyword evidence="2" id="KW-1185">Reference proteome</keyword>
<organism evidence="1 2">
    <name type="scientific">Stenotrophomonas hibiscicola</name>
    <dbReference type="NCBI Taxonomy" id="86189"/>
    <lineage>
        <taxon>Bacteria</taxon>
        <taxon>Pseudomonadati</taxon>
        <taxon>Pseudomonadota</taxon>
        <taxon>Gammaproteobacteria</taxon>
        <taxon>Lysobacterales</taxon>
        <taxon>Lysobacteraceae</taxon>
        <taxon>Stenotrophomonas</taxon>
        <taxon>Stenotrophomonas maltophilia group</taxon>
    </lineage>
</organism>
<protein>
    <recommendedName>
        <fullName evidence="3">SIR2-like domain-containing protein</fullName>
    </recommendedName>
</protein>
<dbReference type="EMBL" id="JBDJOF010000022">
    <property type="protein sequence ID" value="MEN5390567.1"/>
    <property type="molecule type" value="Genomic_DNA"/>
</dbReference>
<evidence type="ECO:0000313" key="2">
    <source>
        <dbReference type="Proteomes" id="UP001400166"/>
    </source>
</evidence>
<gene>
    <name evidence="1" type="ORF">ABE587_12145</name>
</gene>
<name>A0ABV0C9D0_9GAMM</name>
<proteinExistence type="predicted"/>
<comment type="caution">
    <text evidence="1">The sequence shown here is derived from an EMBL/GenBank/DDBJ whole genome shotgun (WGS) entry which is preliminary data.</text>
</comment>
<dbReference type="RefSeq" id="WP_346469806.1">
    <property type="nucleotide sequence ID" value="NZ_JBDJOF010000022.1"/>
</dbReference>
<evidence type="ECO:0008006" key="3">
    <source>
        <dbReference type="Google" id="ProtNLM"/>
    </source>
</evidence>
<sequence length="321" mass="36064">MRKTLIFGNGLGMALDPNLFSLDEAIGRAWEGEGIFDPETRALVRCCLVDDGDTERPHGEDDLDALQLVVSSCDFLDRMSQGGAHWLSLHGQQFPAAVRKFLYHTALQFHQREVVLPLEFAQPLAAFLHDTHSHVATLNYDNLLYQRMIEAYVLRGYGGALVDGMLTAGFACENLERRQGRTFGYYLHLHGSPLFVDQDGVTRKLAQAELREAGDVVGSHIVLTHVKHKPTVIAASPLLQSYWNHLELALAESEEVILFGHSGLDTHLNELLERRSPERIRVVEWQGAGEQSERELFWRKALGKNATVLRLGNVLDFTDWA</sequence>
<evidence type="ECO:0000313" key="1">
    <source>
        <dbReference type="EMBL" id="MEN5390567.1"/>
    </source>
</evidence>